<feature type="domain" description="UDP-galactopyranose mutase C-terminal" evidence="2">
    <location>
        <begin position="173"/>
        <end position="376"/>
    </location>
</feature>
<dbReference type="PANTHER" id="PTHR21197">
    <property type="entry name" value="UDP-GALACTOPYRANOSE MUTASE"/>
    <property type="match status" value="1"/>
</dbReference>
<dbReference type="GO" id="GO:0008767">
    <property type="term" value="F:UDP-galactopyranose mutase activity"/>
    <property type="evidence" value="ECO:0007669"/>
    <property type="project" value="InterPro"/>
</dbReference>
<dbReference type="EMBL" id="BMJC01000003">
    <property type="protein sequence ID" value="GGB07020.1"/>
    <property type="molecule type" value="Genomic_DNA"/>
</dbReference>
<evidence type="ECO:0000313" key="4">
    <source>
        <dbReference type="Proteomes" id="UP000607559"/>
    </source>
</evidence>
<dbReference type="SUPFAM" id="SSF54373">
    <property type="entry name" value="FAD-linked reductases, C-terminal domain"/>
    <property type="match status" value="1"/>
</dbReference>
<proteinExistence type="predicted"/>
<dbReference type="SUPFAM" id="SSF51905">
    <property type="entry name" value="FAD/NAD(P)-binding domain"/>
    <property type="match status" value="1"/>
</dbReference>
<reference evidence="3" key="2">
    <citation type="submission" date="2020-09" db="EMBL/GenBank/DDBJ databases">
        <authorList>
            <person name="Sun Q."/>
            <person name="Zhou Y."/>
        </authorList>
    </citation>
    <scope>NUCLEOTIDE SEQUENCE</scope>
    <source>
        <strain evidence="3">CGMCC 1.15448</strain>
    </source>
</reference>
<dbReference type="FunFam" id="3.40.50.720:FF:000354">
    <property type="entry name" value="UDP-galactopyranose mutase"/>
    <property type="match status" value="1"/>
</dbReference>
<feature type="region of interest" description="Disordered" evidence="1">
    <location>
        <begin position="134"/>
        <end position="156"/>
    </location>
</feature>
<accession>A0A8J2UEI6</accession>
<evidence type="ECO:0000313" key="3">
    <source>
        <dbReference type="EMBL" id="GGB07020.1"/>
    </source>
</evidence>
<reference evidence="3" key="1">
    <citation type="journal article" date="2014" name="Int. J. Syst. Evol. Microbiol.">
        <title>Complete genome sequence of Corynebacterium casei LMG S-19264T (=DSM 44701T), isolated from a smear-ripened cheese.</title>
        <authorList>
            <consortium name="US DOE Joint Genome Institute (JGI-PGF)"/>
            <person name="Walter F."/>
            <person name="Albersmeier A."/>
            <person name="Kalinowski J."/>
            <person name="Ruckert C."/>
        </authorList>
    </citation>
    <scope>NUCLEOTIDE SEQUENCE</scope>
    <source>
        <strain evidence="3">CGMCC 1.15448</strain>
    </source>
</reference>
<dbReference type="PANTHER" id="PTHR21197:SF0">
    <property type="entry name" value="UDP-GALACTOPYRANOSE MUTASE"/>
    <property type="match status" value="1"/>
</dbReference>
<organism evidence="3 4">
    <name type="scientific">Puia dinghuensis</name>
    <dbReference type="NCBI Taxonomy" id="1792502"/>
    <lineage>
        <taxon>Bacteria</taxon>
        <taxon>Pseudomonadati</taxon>
        <taxon>Bacteroidota</taxon>
        <taxon>Chitinophagia</taxon>
        <taxon>Chitinophagales</taxon>
        <taxon>Chitinophagaceae</taxon>
        <taxon>Puia</taxon>
    </lineage>
</organism>
<dbReference type="Pfam" id="PF03275">
    <property type="entry name" value="GLF"/>
    <property type="match status" value="1"/>
</dbReference>
<dbReference type="Pfam" id="PF13450">
    <property type="entry name" value="NAD_binding_8"/>
    <property type="match status" value="1"/>
</dbReference>
<gene>
    <name evidence="3" type="primary">glf</name>
    <name evidence="3" type="ORF">GCM10011511_33120</name>
</gene>
<protein>
    <submittedName>
        <fullName evidence="3">UDP-galactopyranose mutase</fullName>
    </submittedName>
</protein>
<dbReference type="Gene3D" id="3.40.50.720">
    <property type="entry name" value="NAD(P)-binding Rossmann-like Domain"/>
    <property type="match status" value="3"/>
</dbReference>
<evidence type="ECO:0000256" key="1">
    <source>
        <dbReference type="SAM" id="MobiDB-lite"/>
    </source>
</evidence>
<dbReference type="Proteomes" id="UP000607559">
    <property type="component" value="Unassembled WGS sequence"/>
</dbReference>
<dbReference type="InterPro" id="IPR036188">
    <property type="entry name" value="FAD/NAD-bd_sf"/>
</dbReference>
<dbReference type="GO" id="GO:0005829">
    <property type="term" value="C:cytosol"/>
    <property type="evidence" value="ECO:0007669"/>
    <property type="project" value="TreeGrafter"/>
</dbReference>
<name>A0A8J2UEI6_9BACT</name>
<comment type="caution">
    <text evidence="3">The sequence shown here is derived from an EMBL/GenBank/DDBJ whole genome shotgun (WGS) entry which is preliminary data.</text>
</comment>
<feature type="compositionally biased region" description="Low complexity" evidence="1">
    <location>
        <begin position="145"/>
        <end position="156"/>
    </location>
</feature>
<evidence type="ECO:0000259" key="2">
    <source>
        <dbReference type="Pfam" id="PF03275"/>
    </source>
</evidence>
<dbReference type="AlphaFoldDB" id="A0A8J2UEI6"/>
<dbReference type="RefSeq" id="WP_188933595.1">
    <property type="nucleotide sequence ID" value="NZ_BMJC01000003.1"/>
</dbReference>
<keyword evidence="4" id="KW-1185">Reference proteome</keyword>
<dbReference type="GO" id="GO:0050660">
    <property type="term" value="F:flavin adenine dinucleotide binding"/>
    <property type="evidence" value="ECO:0007669"/>
    <property type="project" value="TreeGrafter"/>
</dbReference>
<dbReference type="InterPro" id="IPR015899">
    <property type="entry name" value="UDP-GalPyranose_mutase_C"/>
</dbReference>
<sequence>MDISEYSYVVVGSGLLGAVIAERIANQLDQPVLVIEKRDHIGGNCYSATDPTTGIEYHKYGTHIFHTSNEKVWNYVRRFITFNTYQHRVLSCYKNRLYPFPINLATINQFYNRNLKPYEVEDFMASLRQSQLGQRADGGRRDAQPAAGPPTAGAPTNFEEQAMSLLGRDLYEAFFKYYTIKQWQVDPRHLPPAIFNRLPFRTNYDDNYFFDRWQGIPEKGYTHLFERLLANRKIKVLLDTDFFEIRHLLKKDACLVYSGAIDRFFDYKHGKLSWRTLRFEQEIIDKADYQGNSVINFPEAEIPYTRIHEPRHLHPEKEYTGNKTIIFREYSLADQGDNPYYPIASEDNQRLLSLYRKEAAQLKNVFISGRLGDYKYYDMHQTIDRALEIFETCILPQTSTIHVV</sequence>